<name>A0A1V3NRR6_9GAMM</name>
<dbReference type="GO" id="GO:0016260">
    <property type="term" value="P:selenocysteine biosynthetic process"/>
    <property type="evidence" value="ECO:0007669"/>
    <property type="project" value="InterPro"/>
</dbReference>
<dbReference type="Gene3D" id="3.30.1330.10">
    <property type="entry name" value="PurM-like, N-terminal domain"/>
    <property type="match status" value="1"/>
</dbReference>
<evidence type="ECO:0000256" key="9">
    <source>
        <dbReference type="HAMAP-Rule" id="MF_00625"/>
    </source>
</evidence>
<organism evidence="12 13">
    <name type="scientific">Thioalkalivibrio denitrificans</name>
    <dbReference type="NCBI Taxonomy" id="108003"/>
    <lineage>
        <taxon>Bacteria</taxon>
        <taxon>Pseudomonadati</taxon>
        <taxon>Pseudomonadota</taxon>
        <taxon>Gammaproteobacteria</taxon>
        <taxon>Chromatiales</taxon>
        <taxon>Ectothiorhodospiraceae</taxon>
        <taxon>Thioalkalivibrio</taxon>
    </lineage>
</organism>
<keyword evidence="3 9" id="KW-0479">Metal-binding</keyword>
<evidence type="ECO:0000256" key="5">
    <source>
        <dbReference type="ARBA" id="ARBA00022777"/>
    </source>
</evidence>
<gene>
    <name evidence="9" type="primary">selD</name>
    <name evidence="12" type="ORF">B1C78_03395</name>
</gene>
<keyword evidence="13" id="KW-1185">Reference proteome</keyword>
<sequence length="340" mass="35419">MNTPPRLTRWARCGGCAGKLDAGRLDALLRGLPSRPDPDLIVGTETGDDAGVYRIGADLAVVNTADFMPPPVDDPRTFGRIAAANALSDVYAMGGRPITAMNLVGFPRSGLADEVLHAILRGALEVLDSAGVALVGGHSVYDEEVKYGLAVTGLIHPERVVRNGGARPGDRLVLTKPIGTGVVVDAIRRECADEALIQAAVGSMTRLNREAAELMIAQDARACTDVTGFGLIGHAREMAFASRCRLRIDHRTVPLLPGVAALCADAPVVRPPGGVAFGAAVTAPWRRLLTDPQTSGGLLIAVNEHGARAIVEELAARGQAQAAVIGEVLPAHGDSLVEVV</sequence>
<evidence type="ECO:0000256" key="2">
    <source>
        <dbReference type="ARBA" id="ARBA00022679"/>
    </source>
</evidence>
<evidence type="ECO:0000256" key="1">
    <source>
        <dbReference type="ARBA" id="ARBA00008026"/>
    </source>
</evidence>
<dbReference type="PANTHER" id="PTHR10256:SF0">
    <property type="entry name" value="INACTIVE SELENIDE, WATER DIKINASE-LIKE PROTEIN-RELATED"/>
    <property type="match status" value="1"/>
</dbReference>
<proteinExistence type="inferred from homology"/>
<evidence type="ECO:0000259" key="10">
    <source>
        <dbReference type="Pfam" id="PF00586"/>
    </source>
</evidence>
<reference evidence="12 13" key="1">
    <citation type="submission" date="2017-02" db="EMBL/GenBank/DDBJ databases">
        <title>Genomic diversity within the haloalkaliphilic genus Thioalkalivibrio.</title>
        <authorList>
            <person name="Ahn A.-C."/>
            <person name="Meier-Kolthoff J."/>
            <person name="Overmars L."/>
            <person name="Richter M."/>
            <person name="Woyke T."/>
            <person name="Sorokin D.Y."/>
            <person name="Muyzer G."/>
        </authorList>
    </citation>
    <scope>NUCLEOTIDE SEQUENCE [LARGE SCALE GENOMIC DNA]</scope>
    <source>
        <strain evidence="12 13">ALJD</strain>
    </source>
</reference>
<evidence type="ECO:0000256" key="7">
    <source>
        <dbReference type="ARBA" id="ARBA00022842"/>
    </source>
</evidence>
<feature type="site" description="Important for catalytic activity" evidence="9">
    <location>
        <position position="19"/>
    </location>
</feature>
<feature type="binding site" description="in other chain" evidence="9">
    <location>
        <position position="66"/>
    </location>
    <ligand>
        <name>ATP</name>
        <dbReference type="ChEBI" id="CHEBI:30616"/>
        <note>ligand shared between dimeric partners</note>
    </ligand>
</feature>
<dbReference type="RefSeq" id="WP_077277722.1">
    <property type="nucleotide sequence ID" value="NZ_MVBK01000018.1"/>
</dbReference>
<feature type="domain" description="PurM-like C-terminal" evidence="11">
    <location>
        <begin position="167"/>
        <end position="335"/>
    </location>
</feature>
<dbReference type="InterPro" id="IPR016188">
    <property type="entry name" value="PurM-like_N"/>
</dbReference>
<dbReference type="Pfam" id="PF02769">
    <property type="entry name" value="AIRS_C"/>
    <property type="match status" value="1"/>
</dbReference>
<evidence type="ECO:0000313" key="12">
    <source>
        <dbReference type="EMBL" id="OOG27704.1"/>
    </source>
</evidence>
<feature type="binding site" description="in other chain" evidence="9">
    <location>
        <position position="19"/>
    </location>
    <ligand>
        <name>ATP</name>
        <dbReference type="ChEBI" id="CHEBI:30616"/>
        <note>ligand shared between dimeric partners</note>
    </ligand>
</feature>
<feature type="binding site" evidence="9">
    <location>
        <begin position="137"/>
        <end position="139"/>
    </location>
    <ligand>
        <name>ATP</name>
        <dbReference type="ChEBI" id="CHEBI:30616"/>
        <note>ligand shared between dimeric partners</note>
    </ligand>
</feature>
<dbReference type="InterPro" id="IPR036921">
    <property type="entry name" value="PurM-like_N_sf"/>
</dbReference>
<dbReference type="GO" id="GO:0005524">
    <property type="term" value="F:ATP binding"/>
    <property type="evidence" value="ECO:0007669"/>
    <property type="project" value="UniProtKB-UniRule"/>
</dbReference>
<keyword evidence="4 9" id="KW-0547">Nucleotide-binding</keyword>
<dbReference type="PIRSF" id="PIRSF036407">
    <property type="entry name" value="Selenphspht_syn"/>
    <property type="match status" value="1"/>
</dbReference>
<evidence type="ECO:0000256" key="4">
    <source>
        <dbReference type="ARBA" id="ARBA00022741"/>
    </source>
</evidence>
<evidence type="ECO:0000256" key="3">
    <source>
        <dbReference type="ARBA" id="ARBA00022723"/>
    </source>
</evidence>
<dbReference type="HAMAP" id="MF_00625">
    <property type="entry name" value="SelD"/>
    <property type="match status" value="1"/>
</dbReference>
<comment type="similarity">
    <text evidence="1 9">Belongs to the selenophosphate synthase 1 family. Class I subfamily.</text>
</comment>
<comment type="cofactor">
    <cofactor evidence="9">
        <name>Mg(2+)</name>
        <dbReference type="ChEBI" id="CHEBI:18420"/>
    </cofactor>
    <text evidence="9">Binds 1 Mg(2+) ion per monomer.</text>
</comment>
<feature type="binding site" description="in other chain" evidence="9">
    <location>
        <begin position="46"/>
        <end position="48"/>
    </location>
    <ligand>
        <name>ATP</name>
        <dbReference type="ChEBI" id="CHEBI:30616"/>
        <note>ligand shared between dimeric partners</note>
    </ligand>
</feature>
<feature type="binding site" evidence="9">
    <location>
        <position position="225"/>
    </location>
    <ligand>
        <name>Mg(2+)</name>
        <dbReference type="ChEBI" id="CHEBI:18420"/>
    </ligand>
</feature>
<feature type="binding site" description="in other chain" evidence="9">
    <location>
        <position position="89"/>
    </location>
    <ligand>
        <name>ATP</name>
        <dbReference type="ChEBI" id="CHEBI:30616"/>
        <note>ligand shared between dimeric partners</note>
    </ligand>
</feature>
<dbReference type="OrthoDB" id="9767928at2"/>
<comment type="subunit">
    <text evidence="9">Homodimer.</text>
</comment>
<dbReference type="SUPFAM" id="SSF55326">
    <property type="entry name" value="PurM N-terminal domain-like"/>
    <property type="match status" value="1"/>
</dbReference>
<comment type="caution">
    <text evidence="12">The sequence shown here is derived from an EMBL/GenBank/DDBJ whole genome shotgun (WGS) entry which is preliminary data.</text>
</comment>
<feature type="domain" description="PurM-like N-terminal" evidence="10">
    <location>
        <begin position="47"/>
        <end position="155"/>
    </location>
</feature>
<comment type="catalytic activity">
    <reaction evidence="9">
        <text>hydrogenselenide + ATP + H2O = selenophosphate + AMP + phosphate + 2 H(+)</text>
        <dbReference type="Rhea" id="RHEA:18737"/>
        <dbReference type="ChEBI" id="CHEBI:15377"/>
        <dbReference type="ChEBI" id="CHEBI:15378"/>
        <dbReference type="ChEBI" id="CHEBI:16144"/>
        <dbReference type="ChEBI" id="CHEBI:29317"/>
        <dbReference type="ChEBI" id="CHEBI:30616"/>
        <dbReference type="ChEBI" id="CHEBI:43474"/>
        <dbReference type="ChEBI" id="CHEBI:456215"/>
        <dbReference type="EC" id="2.7.9.3"/>
    </reaction>
</comment>
<dbReference type="FunFam" id="3.30.1330.10:FF:000003">
    <property type="entry name" value="Selenide, water dikinase"/>
    <property type="match status" value="1"/>
</dbReference>
<evidence type="ECO:0000256" key="6">
    <source>
        <dbReference type="ARBA" id="ARBA00022840"/>
    </source>
</evidence>
<feature type="active site" evidence="9">
    <location>
        <position position="16"/>
    </location>
</feature>
<dbReference type="NCBIfam" id="NF002098">
    <property type="entry name" value="PRK00943.1"/>
    <property type="match status" value="1"/>
</dbReference>
<dbReference type="STRING" id="108003.B1C78_03395"/>
<protein>
    <recommendedName>
        <fullName evidence="9">Selenide, water dikinase</fullName>
        <ecNumber evidence="9">2.7.9.3</ecNumber>
    </recommendedName>
    <alternativeName>
        <fullName evidence="9">Selenium donor protein</fullName>
    </alternativeName>
    <alternativeName>
        <fullName evidence="9">Selenophosphate synthase</fullName>
    </alternativeName>
</protein>
<evidence type="ECO:0000256" key="8">
    <source>
        <dbReference type="ARBA" id="ARBA00023266"/>
    </source>
</evidence>
<dbReference type="InterPro" id="IPR023061">
    <property type="entry name" value="SelD_I"/>
</dbReference>
<dbReference type="InterPro" id="IPR036676">
    <property type="entry name" value="PurM-like_C_sf"/>
</dbReference>
<keyword evidence="8 9" id="KW-0711">Selenium</keyword>
<comment type="function">
    <text evidence="9">Synthesizes selenophosphate from selenide and ATP.</text>
</comment>
<dbReference type="Proteomes" id="UP000189462">
    <property type="component" value="Unassembled WGS sequence"/>
</dbReference>
<evidence type="ECO:0000259" key="11">
    <source>
        <dbReference type="Pfam" id="PF02769"/>
    </source>
</evidence>
<keyword evidence="2 9" id="KW-0808">Transferase</keyword>
<dbReference type="EC" id="2.7.9.3" evidence="9"/>
<dbReference type="GO" id="GO:0004756">
    <property type="term" value="F:selenide, water dikinase activity"/>
    <property type="evidence" value="ECO:0007669"/>
    <property type="project" value="UniProtKB-UniRule"/>
</dbReference>
<dbReference type="NCBIfam" id="TIGR00476">
    <property type="entry name" value="selD"/>
    <property type="match status" value="1"/>
</dbReference>
<keyword evidence="6 9" id="KW-0067">ATP-binding</keyword>
<dbReference type="GO" id="GO:0005737">
    <property type="term" value="C:cytoplasm"/>
    <property type="evidence" value="ECO:0007669"/>
    <property type="project" value="TreeGrafter"/>
</dbReference>
<dbReference type="EMBL" id="MVBK01000018">
    <property type="protein sequence ID" value="OOG27704.1"/>
    <property type="molecule type" value="Genomic_DNA"/>
</dbReference>
<dbReference type="SUPFAM" id="SSF56042">
    <property type="entry name" value="PurM C-terminal domain-like"/>
    <property type="match status" value="1"/>
</dbReference>
<dbReference type="CDD" id="cd02195">
    <property type="entry name" value="SelD"/>
    <property type="match status" value="1"/>
</dbReference>
<accession>A0A1V3NRR6</accession>
<dbReference type="InterPro" id="IPR010918">
    <property type="entry name" value="PurM-like_C_dom"/>
</dbReference>
<dbReference type="PANTHER" id="PTHR10256">
    <property type="entry name" value="SELENIDE, WATER DIKINASE"/>
    <property type="match status" value="1"/>
</dbReference>
<dbReference type="Gene3D" id="3.90.650.10">
    <property type="entry name" value="PurM-like C-terminal domain"/>
    <property type="match status" value="1"/>
</dbReference>
<dbReference type="GO" id="GO:0000287">
    <property type="term" value="F:magnesium ion binding"/>
    <property type="evidence" value="ECO:0007669"/>
    <property type="project" value="UniProtKB-UniRule"/>
</dbReference>
<dbReference type="InterPro" id="IPR004536">
    <property type="entry name" value="SPS/SelD"/>
</dbReference>
<feature type="binding site" evidence="9">
    <location>
        <position position="89"/>
    </location>
    <ligand>
        <name>Mg(2+)</name>
        <dbReference type="ChEBI" id="CHEBI:18420"/>
    </ligand>
</feature>
<dbReference type="Pfam" id="PF00586">
    <property type="entry name" value="AIRS"/>
    <property type="match status" value="1"/>
</dbReference>
<feature type="binding site" evidence="9">
    <location>
        <position position="49"/>
    </location>
    <ligand>
        <name>Mg(2+)</name>
        <dbReference type="ChEBI" id="CHEBI:18420"/>
    </ligand>
</feature>
<evidence type="ECO:0000313" key="13">
    <source>
        <dbReference type="Proteomes" id="UP000189462"/>
    </source>
</evidence>
<keyword evidence="7 9" id="KW-0460">Magnesium</keyword>
<keyword evidence="5 9" id="KW-0418">Kinase</keyword>
<dbReference type="AlphaFoldDB" id="A0A1V3NRR6"/>